<dbReference type="WBParaSite" id="ASIM_0001616001-mRNA-1">
    <property type="protein sequence ID" value="ASIM_0001616001-mRNA-1"/>
    <property type="gene ID" value="ASIM_0001616001"/>
</dbReference>
<accession>A0A0M3K5B9</accession>
<feature type="compositionally biased region" description="Low complexity" evidence="1">
    <location>
        <begin position="47"/>
        <end position="57"/>
    </location>
</feature>
<proteinExistence type="predicted"/>
<protein>
    <submittedName>
        <fullName evidence="2">Protein SDA1</fullName>
    </submittedName>
</protein>
<evidence type="ECO:0000313" key="2">
    <source>
        <dbReference type="WBParaSite" id="ASIM_0001616001-mRNA-1"/>
    </source>
</evidence>
<organism evidence="2">
    <name type="scientific">Anisakis simplex</name>
    <name type="common">Herring worm</name>
    <dbReference type="NCBI Taxonomy" id="6269"/>
    <lineage>
        <taxon>Eukaryota</taxon>
        <taxon>Metazoa</taxon>
        <taxon>Ecdysozoa</taxon>
        <taxon>Nematoda</taxon>
        <taxon>Chromadorea</taxon>
        <taxon>Rhabditida</taxon>
        <taxon>Spirurina</taxon>
        <taxon>Ascaridomorpha</taxon>
        <taxon>Ascaridoidea</taxon>
        <taxon>Anisakidae</taxon>
        <taxon>Anisakis</taxon>
        <taxon>Anisakis simplex complex</taxon>
    </lineage>
</organism>
<sequence>LLMEQRTRYNLEMHSLVHRPLKRPSLGELAFFADRFTNRVEDEYEAANNEENNTANADQSSNNDDEPSDVPPAPCDNTTRRKSKVMFANGNHIKQKKVEEYAEMHKEMKALDRRKVHKMHTAVRLNEIIIENSYDSQLVLLNLPKPPIRKEDISISFAE</sequence>
<reference evidence="2" key="1">
    <citation type="submission" date="2017-02" db="UniProtKB">
        <authorList>
            <consortium name="WormBaseParasite"/>
        </authorList>
    </citation>
    <scope>IDENTIFICATION</scope>
</reference>
<feature type="region of interest" description="Disordered" evidence="1">
    <location>
        <begin position="47"/>
        <end position="81"/>
    </location>
</feature>
<dbReference type="AlphaFoldDB" id="A0A0M3K5B9"/>
<name>A0A0M3K5B9_ANISI</name>
<evidence type="ECO:0000256" key="1">
    <source>
        <dbReference type="SAM" id="MobiDB-lite"/>
    </source>
</evidence>